<dbReference type="PROSITE" id="PS51339">
    <property type="entry name" value="PPASE_MYOTUBULARIN"/>
    <property type="match status" value="1"/>
</dbReference>
<evidence type="ECO:0000256" key="1">
    <source>
        <dbReference type="ARBA" id="ARBA00007471"/>
    </source>
</evidence>
<dbReference type="InterPro" id="IPR011993">
    <property type="entry name" value="PH-like_dom_sf"/>
</dbReference>
<dbReference type="SUPFAM" id="SSF50729">
    <property type="entry name" value="PH domain-like"/>
    <property type="match status" value="1"/>
</dbReference>
<reference evidence="3 4" key="1">
    <citation type="submission" date="2015-05" db="EMBL/GenBank/DDBJ databases">
        <authorList>
            <person name="Wang D.B."/>
            <person name="Wang M."/>
        </authorList>
    </citation>
    <scope>NUCLEOTIDE SEQUENCE [LARGE SCALE GENOMIC DNA]</scope>
    <source>
        <strain evidence="3">VL1</strain>
    </source>
</reference>
<comment type="similarity">
    <text evidence="1">Belongs to the protein-tyrosine phosphatase family. Non-receptor class myotubularin subfamily.</text>
</comment>
<organism evidence="3 4">
    <name type="scientific">Verticillium longisporum</name>
    <name type="common">Verticillium dahliae var. longisporum</name>
    <dbReference type="NCBI Taxonomy" id="100787"/>
    <lineage>
        <taxon>Eukaryota</taxon>
        <taxon>Fungi</taxon>
        <taxon>Dikarya</taxon>
        <taxon>Ascomycota</taxon>
        <taxon>Pezizomycotina</taxon>
        <taxon>Sordariomycetes</taxon>
        <taxon>Hypocreomycetidae</taxon>
        <taxon>Glomerellales</taxon>
        <taxon>Plectosphaerellaceae</taxon>
        <taxon>Verticillium</taxon>
    </lineage>
</organism>
<sequence length="199" mass="22665">MEARKVIPEVQCINGGLTTTGTLRLTDFHLVFCAPVPEPKDTPDSTTTTGAPKTRESWISFTMISQFTLRPTPPTSGIPSSIRLKGRDFIYVAFNFMDDKIAREVFDFVKVRTCKLGTVQKLYAFSHKPSKHEQSVNGWEIYDAKAEFRRQGISEKSTDKGWRITWINKDYSFCDTYPAMLVVPSSISDNVLKYAKDYR</sequence>
<dbReference type="PANTHER" id="PTHR10807:SF128">
    <property type="entry name" value="PHOSPHATIDYLINOSITOL-3,5-BISPHOSPHATE 3-PHOSPHATASE"/>
    <property type="match status" value="1"/>
</dbReference>
<evidence type="ECO:0000313" key="4">
    <source>
        <dbReference type="Proteomes" id="UP000044602"/>
    </source>
</evidence>
<dbReference type="GO" id="GO:0046856">
    <property type="term" value="P:phosphatidylinositol dephosphorylation"/>
    <property type="evidence" value="ECO:0007669"/>
    <property type="project" value="TreeGrafter"/>
</dbReference>
<dbReference type="GO" id="GO:0004438">
    <property type="term" value="F:phosphatidylinositol-3-phosphate phosphatase activity"/>
    <property type="evidence" value="ECO:0007669"/>
    <property type="project" value="TreeGrafter"/>
</dbReference>
<feature type="domain" description="Myotubularin phosphatase" evidence="2">
    <location>
        <begin position="138"/>
        <end position="199"/>
    </location>
</feature>
<dbReference type="Pfam" id="PF06602">
    <property type="entry name" value="Myotub-related"/>
    <property type="match status" value="1"/>
</dbReference>
<dbReference type="SUPFAM" id="SSF52799">
    <property type="entry name" value="(Phosphotyrosine protein) phosphatases II"/>
    <property type="match status" value="1"/>
</dbReference>
<keyword evidence="4" id="KW-1185">Reference proteome</keyword>
<dbReference type="InterPro" id="IPR029021">
    <property type="entry name" value="Prot-tyrosine_phosphatase-like"/>
</dbReference>
<dbReference type="PANTHER" id="PTHR10807">
    <property type="entry name" value="MYOTUBULARIN-RELATED"/>
    <property type="match status" value="1"/>
</dbReference>
<evidence type="ECO:0000259" key="2">
    <source>
        <dbReference type="PROSITE" id="PS51339"/>
    </source>
</evidence>
<dbReference type="Gene3D" id="2.30.29.30">
    <property type="entry name" value="Pleckstrin-homology domain (PH domain)/Phosphotyrosine-binding domain (PTB)"/>
    <property type="match status" value="1"/>
</dbReference>
<name>A0A0G4N7M0_VERLO</name>
<gene>
    <name evidence="3" type="ORF">BN1708_016924</name>
</gene>
<evidence type="ECO:0000313" key="3">
    <source>
        <dbReference type="EMBL" id="CRK42354.1"/>
    </source>
</evidence>
<dbReference type="GO" id="GO:0005737">
    <property type="term" value="C:cytoplasm"/>
    <property type="evidence" value="ECO:0007669"/>
    <property type="project" value="TreeGrafter"/>
</dbReference>
<protein>
    <recommendedName>
        <fullName evidence="2">Myotubularin phosphatase domain-containing protein</fullName>
    </recommendedName>
</protein>
<dbReference type="EMBL" id="CVQH01027472">
    <property type="protein sequence ID" value="CRK42354.1"/>
    <property type="molecule type" value="Genomic_DNA"/>
</dbReference>
<dbReference type="InterPro" id="IPR010569">
    <property type="entry name" value="Myotubularin-like_Pase_dom"/>
</dbReference>
<dbReference type="GO" id="GO:0016020">
    <property type="term" value="C:membrane"/>
    <property type="evidence" value="ECO:0007669"/>
    <property type="project" value="TreeGrafter"/>
</dbReference>
<dbReference type="Proteomes" id="UP000044602">
    <property type="component" value="Unassembled WGS sequence"/>
</dbReference>
<dbReference type="AlphaFoldDB" id="A0A0G4N7M0"/>
<accession>A0A0G4N7M0</accession>
<proteinExistence type="inferred from homology"/>
<dbReference type="InterPro" id="IPR030564">
    <property type="entry name" value="Myotubularin"/>
</dbReference>
<dbReference type="STRING" id="100787.A0A0G4N7M0"/>
<feature type="non-terminal residue" evidence="3">
    <location>
        <position position="199"/>
    </location>
</feature>